<feature type="compositionally biased region" description="Low complexity" evidence="5">
    <location>
        <begin position="505"/>
        <end position="517"/>
    </location>
</feature>
<dbReference type="PANTHER" id="PTHR13430:SF4">
    <property type="entry name" value="AUTOPHAGY-RELATED PROTEIN 13"/>
    <property type="match status" value="1"/>
</dbReference>
<feature type="compositionally biased region" description="Basic and acidic residues" evidence="5">
    <location>
        <begin position="783"/>
        <end position="793"/>
    </location>
</feature>
<keyword evidence="3 4" id="KW-0072">Autophagy</keyword>
<dbReference type="GO" id="GO:0034727">
    <property type="term" value="P:piecemeal microautophagy of the nucleus"/>
    <property type="evidence" value="ECO:0007669"/>
    <property type="project" value="TreeGrafter"/>
</dbReference>
<dbReference type="GO" id="GO:0000407">
    <property type="term" value="C:phagophore assembly site"/>
    <property type="evidence" value="ECO:0007669"/>
    <property type="project" value="TreeGrafter"/>
</dbReference>
<accession>A0A8K0L5N8</accession>
<feature type="region of interest" description="Disordered" evidence="5">
    <location>
        <begin position="585"/>
        <end position="696"/>
    </location>
</feature>
<dbReference type="GO" id="GO:1990316">
    <property type="term" value="C:Atg1/ULK1 kinase complex"/>
    <property type="evidence" value="ECO:0007669"/>
    <property type="project" value="InterPro"/>
</dbReference>
<feature type="region of interest" description="Disordered" evidence="5">
    <location>
        <begin position="735"/>
        <end position="793"/>
    </location>
</feature>
<feature type="region of interest" description="Disordered" evidence="5">
    <location>
        <begin position="329"/>
        <end position="531"/>
    </location>
</feature>
<dbReference type="InterPro" id="IPR036570">
    <property type="entry name" value="HORMA_dom_sf"/>
</dbReference>
<comment type="caution">
    <text evidence="7">The sequence shown here is derived from an EMBL/GenBank/DDBJ whole genome shotgun (WGS) entry which is preliminary data.</text>
</comment>
<feature type="compositionally biased region" description="Acidic residues" evidence="5">
    <location>
        <begin position="767"/>
        <end position="777"/>
    </location>
</feature>
<comment type="similarity">
    <text evidence="1 4">Belongs to the ATG13 family. Fungi subfamily.</text>
</comment>
<evidence type="ECO:0000256" key="5">
    <source>
        <dbReference type="SAM" id="MobiDB-lite"/>
    </source>
</evidence>
<evidence type="ECO:0000313" key="7">
    <source>
        <dbReference type="EMBL" id="KAG8629360.1"/>
    </source>
</evidence>
<dbReference type="AlphaFoldDB" id="A0A8K0L5N8"/>
<evidence type="ECO:0000256" key="2">
    <source>
        <dbReference type="ARBA" id="ARBA00013801"/>
    </source>
</evidence>
<feature type="domain" description="Autophagy-related protein 13 N-terminal" evidence="6">
    <location>
        <begin position="77"/>
        <end position="311"/>
    </location>
</feature>
<feature type="compositionally biased region" description="Low complexity" evidence="5">
    <location>
        <begin position="377"/>
        <end position="427"/>
    </location>
</feature>
<keyword evidence="8" id="KW-1185">Reference proteome</keyword>
<feature type="compositionally biased region" description="Low complexity" evidence="5">
    <location>
        <begin position="585"/>
        <end position="605"/>
    </location>
</feature>
<feature type="compositionally biased region" description="Gly residues" evidence="5">
    <location>
        <begin position="747"/>
        <end position="762"/>
    </location>
</feature>
<feature type="compositionally biased region" description="Polar residues" evidence="5">
    <location>
        <begin position="478"/>
        <end position="496"/>
    </location>
</feature>
<dbReference type="Proteomes" id="UP000809789">
    <property type="component" value="Unassembled WGS sequence"/>
</dbReference>
<feature type="compositionally biased region" description="Polar residues" evidence="5">
    <location>
        <begin position="59"/>
        <end position="68"/>
    </location>
</feature>
<dbReference type="OrthoDB" id="70161at2759"/>
<dbReference type="Gene3D" id="6.10.140.1900">
    <property type="match status" value="1"/>
</dbReference>
<dbReference type="Pfam" id="PF10033">
    <property type="entry name" value="ATG13"/>
    <property type="match status" value="1"/>
</dbReference>
<dbReference type="InterPro" id="IPR018731">
    <property type="entry name" value="Atg13_N"/>
</dbReference>
<evidence type="ECO:0000259" key="6">
    <source>
        <dbReference type="Pfam" id="PF10033"/>
    </source>
</evidence>
<dbReference type="GO" id="GO:0005829">
    <property type="term" value="C:cytosol"/>
    <property type="evidence" value="ECO:0007669"/>
    <property type="project" value="TreeGrafter"/>
</dbReference>
<feature type="compositionally biased region" description="Low complexity" evidence="5">
    <location>
        <begin position="9"/>
        <end position="23"/>
    </location>
</feature>
<dbReference type="GO" id="GO:0034497">
    <property type="term" value="P:protein localization to phagophore assembly site"/>
    <property type="evidence" value="ECO:0007669"/>
    <property type="project" value="TreeGrafter"/>
</dbReference>
<feature type="compositionally biased region" description="Polar residues" evidence="5">
    <location>
        <begin position="329"/>
        <end position="338"/>
    </location>
</feature>
<reference evidence="7" key="1">
    <citation type="submission" date="2021-07" db="EMBL/GenBank/DDBJ databases">
        <title>Elsinoe batatas strain:CRI-CJ2 Genome sequencing and assembly.</title>
        <authorList>
            <person name="Huang L."/>
        </authorList>
    </citation>
    <scope>NUCLEOTIDE SEQUENCE</scope>
    <source>
        <strain evidence="7">CRI-CJ2</strain>
    </source>
</reference>
<protein>
    <recommendedName>
        <fullName evidence="2 4">Autophagy-related protein 13</fullName>
    </recommendedName>
</protein>
<feature type="compositionally biased region" description="Polar residues" evidence="5">
    <location>
        <begin position="662"/>
        <end position="680"/>
    </location>
</feature>
<organism evidence="7 8">
    <name type="scientific">Elsinoe batatas</name>
    <dbReference type="NCBI Taxonomy" id="2601811"/>
    <lineage>
        <taxon>Eukaryota</taxon>
        <taxon>Fungi</taxon>
        <taxon>Dikarya</taxon>
        <taxon>Ascomycota</taxon>
        <taxon>Pezizomycotina</taxon>
        <taxon>Dothideomycetes</taxon>
        <taxon>Dothideomycetidae</taxon>
        <taxon>Myriangiales</taxon>
        <taxon>Elsinoaceae</taxon>
        <taxon>Elsinoe</taxon>
    </lineage>
</organism>
<feature type="compositionally biased region" description="Low complexity" evidence="5">
    <location>
        <begin position="617"/>
        <end position="630"/>
    </location>
</feature>
<sequence length="793" mass="85643">MHQHPRPAPRTASAASNPQSNAQRTNNPRDDPAQRAPSRQSVSSESGSGKSNESDTARTENTVTGQNPDRQRLNLIVQHFFSKAALIVLNARVNLPPSQTRDGEIRTDKWFNTWIRDTNVLSQDLNEWKNMEAAHRLPPSLAVEFYIDLNQHPQNQALVAIDDDHKRWDVAKSLDGHARTQNLASTPKTVVYERWTISLEDASTLPASQLSDAAPNIYKKGVVLLRSLYTYARLLPGWKFSRRISKQAGNGVLPKPKFRLVKGPIHPVADTLELPLTNDPGSVTEDYDFTRLPCALGALRISVKYRTNCNFELDTAERLLSAQIATGSSSFSSTNRADSTSEELPQDSRYKPWVRMPSADARDEQPLRAGSDARATSGSKSSLRSEVVSSSVPRRTSVSFQPFKAGSLSSSPAGGVLLSGSPSSSLGRQMSAAQPSHSRSRSSLNTLPQQALRAPPLANETAIASSASSSPKPAPIQRYSSSFSNRQARFPSSTKAVKSDEDGSSSRGSVSSTQRASVAYPENEAASQDDSESIGDFLKMLDTSVKRVPAFTRTDPASLAANSQRTVAQYSKFAKMRDSTAQLSESMSSSLMLQRSSTSSSRQLSNVPGLVGGTAASLSTSSSPSGKPISPHTPHMPAVPSRLSNNSIASYSRPDTEDSNRTLRATSSSRETPTRAQTANPMARAIDIPNSPRAYPIERRSSSVHNNARVAPRLVAIGAVDDDMMPFGLRSASMPNEERSLISRLQGSGGGSGSGSGGGSGGIERQEVEEEEEEEPLLFDLGELGRESLRRAE</sequence>
<name>A0A8K0L5N8_9PEZI</name>
<proteinExistence type="inferred from homology"/>
<gene>
    <name evidence="7" type="ORF">KVT40_003225</name>
</gene>
<dbReference type="InterPro" id="IPR040182">
    <property type="entry name" value="ATG13"/>
</dbReference>
<evidence type="ECO:0000313" key="8">
    <source>
        <dbReference type="Proteomes" id="UP000809789"/>
    </source>
</evidence>
<feature type="compositionally biased region" description="Polar residues" evidence="5">
    <location>
        <begin position="431"/>
        <end position="449"/>
    </location>
</feature>
<evidence type="ECO:0000256" key="3">
    <source>
        <dbReference type="ARBA" id="ARBA00023006"/>
    </source>
</evidence>
<dbReference type="GO" id="GO:0000423">
    <property type="term" value="P:mitophagy"/>
    <property type="evidence" value="ECO:0007669"/>
    <property type="project" value="TreeGrafter"/>
</dbReference>
<dbReference type="Gene3D" id="3.30.900.10">
    <property type="entry name" value="HORMA domain"/>
    <property type="match status" value="1"/>
</dbReference>
<evidence type="ECO:0000256" key="4">
    <source>
        <dbReference type="RuleBase" id="RU361214"/>
    </source>
</evidence>
<dbReference type="EMBL" id="JAESVG020000003">
    <property type="protein sequence ID" value="KAG8629360.1"/>
    <property type="molecule type" value="Genomic_DNA"/>
</dbReference>
<feature type="region of interest" description="Disordered" evidence="5">
    <location>
        <begin position="1"/>
        <end position="70"/>
    </location>
</feature>
<feature type="compositionally biased region" description="Low complexity" evidence="5">
    <location>
        <begin position="38"/>
        <end position="51"/>
    </location>
</feature>
<dbReference type="PANTHER" id="PTHR13430">
    <property type="match status" value="1"/>
</dbReference>
<evidence type="ECO:0000256" key="1">
    <source>
        <dbReference type="ARBA" id="ARBA00005246"/>
    </source>
</evidence>